<feature type="compositionally biased region" description="Polar residues" evidence="1">
    <location>
        <begin position="11"/>
        <end position="25"/>
    </location>
</feature>
<organism evidence="2 3">
    <name type="scientific">Diaporthe vaccinii</name>
    <dbReference type="NCBI Taxonomy" id="105482"/>
    <lineage>
        <taxon>Eukaryota</taxon>
        <taxon>Fungi</taxon>
        <taxon>Dikarya</taxon>
        <taxon>Ascomycota</taxon>
        <taxon>Pezizomycotina</taxon>
        <taxon>Sordariomycetes</taxon>
        <taxon>Sordariomycetidae</taxon>
        <taxon>Diaporthales</taxon>
        <taxon>Diaporthaceae</taxon>
        <taxon>Diaporthe</taxon>
        <taxon>Diaporthe eres species complex</taxon>
    </lineage>
</organism>
<evidence type="ECO:0000256" key="1">
    <source>
        <dbReference type="SAM" id="MobiDB-lite"/>
    </source>
</evidence>
<protein>
    <submittedName>
        <fullName evidence="2">Uncharacterized protein</fullName>
    </submittedName>
</protein>
<accession>A0ABR4FEM9</accession>
<name>A0ABR4FEM9_9PEZI</name>
<comment type="caution">
    <text evidence="2">The sequence shown here is derived from an EMBL/GenBank/DDBJ whole genome shotgun (WGS) entry which is preliminary data.</text>
</comment>
<proteinExistence type="predicted"/>
<dbReference type="Proteomes" id="UP001600888">
    <property type="component" value="Unassembled WGS sequence"/>
</dbReference>
<gene>
    <name evidence="2" type="ORF">FJTKL_05140</name>
</gene>
<feature type="region of interest" description="Disordered" evidence="1">
    <location>
        <begin position="1"/>
        <end position="65"/>
    </location>
</feature>
<evidence type="ECO:0000313" key="3">
    <source>
        <dbReference type="Proteomes" id="UP001600888"/>
    </source>
</evidence>
<keyword evidence="3" id="KW-1185">Reference proteome</keyword>
<reference evidence="2 3" key="1">
    <citation type="submission" date="2024-03" db="EMBL/GenBank/DDBJ databases">
        <title>A high-quality draft genome sequence of Diaporthe vaccinii, a causative agent of upright dieback and viscid rot disease in cranberry plants.</title>
        <authorList>
            <person name="Sarrasin M."/>
            <person name="Lang B.F."/>
            <person name="Burger G."/>
        </authorList>
    </citation>
    <scope>NUCLEOTIDE SEQUENCE [LARGE SCALE GENOMIC DNA]</scope>
    <source>
        <strain evidence="2 3">IS7</strain>
    </source>
</reference>
<feature type="compositionally biased region" description="Polar residues" evidence="1">
    <location>
        <begin position="54"/>
        <end position="64"/>
    </location>
</feature>
<evidence type="ECO:0000313" key="2">
    <source>
        <dbReference type="EMBL" id="KAL2293150.1"/>
    </source>
</evidence>
<dbReference type="EMBL" id="JBAWTH010000001">
    <property type="protein sequence ID" value="KAL2293150.1"/>
    <property type="molecule type" value="Genomic_DNA"/>
</dbReference>
<sequence>MSWPGHGTGSPPRQLNPSHPKSTQLRPAFKEANNLPHPNYLTPGKLHHQPRGLKQSTSSTSNATIRGLLTFESTSTIRSTGPTVPLLAPCDNDCVPSLVHHDRRH</sequence>